<evidence type="ECO:0008006" key="4">
    <source>
        <dbReference type="Google" id="ProtNLM"/>
    </source>
</evidence>
<name>A0A0A1NA61_RHIZD</name>
<keyword evidence="1" id="KW-0812">Transmembrane</keyword>
<keyword evidence="1" id="KW-1133">Transmembrane helix</keyword>
<dbReference type="OMA" id="MYLLRTH"/>
<reference evidence="2 3" key="1">
    <citation type="journal article" date="2016" name="Proc. Natl. Acad. Sci. U.S.A.">
        <title>Lipid metabolic changes in an early divergent fungus govern the establishment of a mutualistic symbiosis with endobacteria.</title>
        <authorList>
            <person name="Lastovetsky O.A."/>
            <person name="Gaspar M.L."/>
            <person name="Mondo S.J."/>
            <person name="LaButti K.M."/>
            <person name="Sandor L."/>
            <person name="Grigoriev I.V."/>
            <person name="Henry S.A."/>
            <person name="Pawlowska T.E."/>
        </authorList>
    </citation>
    <scope>NUCLEOTIDE SEQUENCE [LARGE SCALE GENOMIC DNA]</scope>
    <source>
        <strain evidence="2 3">ATCC 11559</strain>
    </source>
</reference>
<organism evidence="2 3">
    <name type="scientific">Rhizopus microsporus</name>
    <dbReference type="NCBI Taxonomy" id="58291"/>
    <lineage>
        <taxon>Eukaryota</taxon>
        <taxon>Fungi</taxon>
        <taxon>Fungi incertae sedis</taxon>
        <taxon>Mucoromycota</taxon>
        <taxon>Mucoromycotina</taxon>
        <taxon>Mucoromycetes</taxon>
        <taxon>Mucorales</taxon>
        <taxon>Mucorineae</taxon>
        <taxon>Rhizopodaceae</taxon>
        <taxon>Rhizopus</taxon>
    </lineage>
</organism>
<evidence type="ECO:0000313" key="2">
    <source>
        <dbReference type="EMBL" id="ORE17952.1"/>
    </source>
</evidence>
<evidence type="ECO:0000313" key="3">
    <source>
        <dbReference type="Proteomes" id="UP000242381"/>
    </source>
</evidence>
<gene>
    <name evidence="2" type="ORF">BCV71DRAFT_199721</name>
</gene>
<dbReference type="Proteomes" id="UP000242381">
    <property type="component" value="Unassembled WGS sequence"/>
</dbReference>
<feature type="transmembrane region" description="Helical" evidence="1">
    <location>
        <begin position="12"/>
        <end position="35"/>
    </location>
</feature>
<keyword evidence="1" id="KW-0472">Membrane</keyword>
<dbReference type="PANTHER" id="PTHR14256:SF1">
    <property type="entry name" value="GEO09626P1"/>
    <property type="match status" value="1"/>
</dbReference>
<protein>
    <recommendedName>
        <fullName evidence="4">NADH-ubiquinone reductase complex 1 MLRQ subunit</fullName>
    </recommendedName>
</protein>
<sequence length="82" mass="9466">MAFGAFIRANPALAPLFLFAGGGCAAAVTYPLYLLRTHPEIQIDKKNNPYPWQHVQQHQHIKFINTYPEFYEKRKSLKTPSY</sequence>
<dbReference type="InterPro" id="IPR010530">
    <property type="entry name" value="B12D"/>
</dbReference>
<accession>A0A0A1NA61</accession>
<proteinExistence type="predicted"/>
<dbReference type="Pfam" id="PF06522">
    <property type="entry name" value="B12D"/>
    <property type="match status" value="1"/>
</dbReference>
<dbReference type="EMBL" id="KV921342">
    <property type="protein sequence ID" value="ORE17952.1"/>
    <property type="molecule type" value="Genomic_DNA"/>
</dbReference>
<dbReference type="AlphaFoldDB" id="A0A0A1NA61"/>
<evidence type="ECO:0000256" key="1">
    <source>
        <dbReference type="SAM" id="Phobius"/>
    </source>
</evidence>
<dbReference type="VEuPathDB" id="FungiDB:BCV72DRAFT_248272"/>
<dbReference type="PANTHER" id="PTHR14256">
    <property type="entry name" value="NADH-UBIQUINONE OXIDOREDUCTASE MLRQ SUBUNIT"/>
    <property type="match status" value="1"/>
</dbReference>